<evidence type="ECO:0000256" key="7">
    <source>
        <dbReference type="PIRSR" id="PIRSR628651-50"/>
    </source>
</evidence>
<keyword evidence="5 8" id="KW-0862">Zinc</keyword>
<comment type="similarity">
    <text evidence="2">Belongs to the ING family.</text>
</comment>
<feature type="binding site" evidence="8">
    <location>
        <position position="484"/>
    </location>
    <ligand>
        <name>Zn(2+)</name>
        <dbReference type="ChEBI" id="CHEBI:29105"/>
        <label>2</label>
    </ligand>
</feature>
<dbReference type="GO" id="GO:0008270">
    <property type="term" value="F:zinc ion binding"/>
    <property type="evidence" value="ECO:0007669"/>
    <property type="project" value="UniProtKB-KW"/>
</dbReference>
<feature type="compositionally biased region" description="Acidic residues" evidence="10">
    <location>
        <begin position="384"/>
        <end position="407"/>
    </location>
</feature>
<evidence type="ECO:0000256" key="10">
    <source>
        <dbReference type="SAM" id="MobiDB-lite"/>
    </source>
</evidence>
<dbReference type="InterPro" id="IPR019786">
    <property type="entry name" value="Zinc_finger_PHD-type_CS"/>
</dbReference>
<keyword evidence="6" id="KW-0539">Nucleus</keyword>
<evidence type="ECO:0000313" key="13">
    <source>
        <dbReference type="Proteomes" id="UP000799537"/>
    </source>
</evidence>
<protein>
    <recommendedName>
        <fullName evidence="11">PHD-type domain-containing protein</fullName>
    </recommendedName>
</protein>
<dbReference type="CDD" id="cd15505">
    <property type="entry name" value="PHD_ING"/>
    <property type="match status" value="1"/>
</dbReference>
<dbReference type="RefSeq" id="XP_033672301.1">
    <property type="nucleotide sequence ID" value="XM_033804538.1"/>
</dbReference>
<evidence type="ECO:0000313" key="12">
    <source>
        <dbReference type="EMBL" id="KAF2171412.1"/>
    </source>
</evidence>
<dbReference type="SUPFAM" id="SSF56112">
    <property type="entry name" value="Protein kinase-like (PK-like)"/>
    <property type="match status" value="1"/>
</dbReference>
<evidence type="ECO:0000256" key="8">
    <source>
        <dbReference type="PIRSR" id="PIRSR628651-51"/>
    </source>
</evidence>
<name>A0A6A6CZU2_ZASCE</name>
<keyword evidence="4 9" id="KW-0863">Zinc-finger</keyword>
<feature type="site" description="Histone H3K4me3 binding" evidence="7">
    <location>
        <position position="470"/>
    </location>
</feature>
<feature type="site" description="Histone H3K4me3 binding" evidence="7">
    <location>
        <position position="485"/>
    </location>
</feature>
<dbReference type="PANTHER" id="PTHR10333">
    <property type="entry name" value="INHIBITOR OF GROWTH PROTEIN"/>
    <property type="match status" value="1"/>
</dbReference>
<dbReference type="InterPro" id="IPR028651">
    <property type="entry name" value="ING_fam"/>
</dbReference>
<dbReference type="InterPro" id="IPR013083">
    <property type="entry name" value="Znf_RING/FYVE/PHD"/>
</dbReference>
<dbReference type="GeneID" id="54557810"/>
<feature type="binding site" evidence="8">
    <location>
        <position position="489"/>
    </location>
    <ligand>
        <name>Zn(2+)</name>
        <dbReference type="ChEBI" id="CHEBI:29105"/>
        <label>2</label>
    </ligand>
</feature>
<feature type="binding site" evidence="8">
    <location>
        <position position="514"/>
    </location>
    <ligand>
        <name>Zn(2+)</name>
        <dbReference type="ChEBI" id="CHEBI:29105"/>
        <label>2</label>
    </ligand>
</feature>
<reference evidence="12" key="1">
    <citation type="journal article" date="2020" name="Stud. Mycol.">
        <title>101 Dothideomycetes genomes: a test case for predicting lifestyles and emergence of pathogens.</title>
        <authorList>
            <person name="Haridas S."/>
            <person name="Albert R."/>
            <person name="Binder M."/>
            <person name="Bloem J."/>
            <person name="Labutti K."/>
            <person name="Salamov A."/>
            <person name="Andreopoulos B."/>
            <person name="Baker S."/>
            <person name="Barry K."/>
            <person name="Bills G."/>
            <person name="Bluhm B."/>
            <person name="Cannon C."/>
            <person name="Castanera R."/>
            <person name="Culley D."/>
            <person name="Daum C."/>
            <person name="Ezra D."/>
            <person name="Gonzalez J."/>
            <person name="Henrissat B."/>
            <person name="Kuo A."/>
            <person name="Liang C."/>
            <person name="Lipzen A."/>
            <person name="Lutzoni F."/>
            <person name="Magnuson J."/>
            <person name="Mondo S."/>
            <person name="Nolan M."/>
            <person name="Ohm R."/>
            <person name="Pangilinan J."/>
            <person name="Park H.-J."/>
            <person name="Ramirez L."/>
            <person name="Alfaro M."/>
            <person name="Sun H."/>
            <person name="Tritt A."/>
            <person name="Yoshinaga Y."/>
            <person name="Zwiers L.-H."/>
            <person name="Turgeon B."/>
            <person name="Goodwin S."/>
            <person name="Spatafora J."/>
            <person name="Crous P."/>
            <person name="Grigoriev I."/>
        </authorList>
    </citation>
    <scope>NUCLEOTIDE SEQUENCE</scope>
    <source>
        <strain evidence="12">ATCC 36951</strain>
    </source>
</reference>
<keyword evidence="13" id="KW-1185">Reference proteome</keyword>
<evidence type="ECO:0000256" key="3">
    <source>
        <dbReference type="ARBA" id="ARBA00022723"/>
    </source>
</evidence>
<feature type="binding site" evidence="8">
    <location>
        <position position="498"/>
    </location>
    <ligand>
        <name>Zn(2+)</name>
        <dbReference type="ChEBI" id="CHEBI:29105"/>
        <label>1</label>
    </ligand>
</feature>
<dbReference type="GO" id="GO:0000785">
    <property type="term" value="C:chromatin"/>
    <property type="evidence" value="ECO:0007669"/>
    <property type="project" value="UniProtKB-ARBA"/>
</dbReference>
<dbReference type="AlphaFoldDB" id="A0A6A6CZU2"/>
<comment type="subcellular location">
    <subcellularLocation>
        <location evidence="1">Nucleus</location>
    </subcellularLocation>
</comment>
<dbReference type="InterPro" id="IPR001965">
    <property type="entry name" value="Znf_PHD"/>
</dbReference>
<feature type="binding site" evidence="8">
    <location>
        <position position="495"/>
    </location>
    <ligand>
        <name>Zn(2+)</name>
        <dbReference type="ChEBI" id="CHEBI:29105"/>
        <label>1</label>
    </ligand>
</feature>
<sequence>MGKLPHYHVLNFFYDDNGCSLSALVHGERYHVVADSKNLQDRSNAGKKISREFRKRLEQSKDAQADDREQKVTAPLFVQEDEDSESDEGKDSAVDVEEQEEEEDDSPDEPSKSLERWMLSPFKEVFPKNVSKKSTGKSVQEWYHCPTHYYDLRIQDGKLQAQLEDYPAAATQKRTDALIPAMGLPKYLRNLDIPILPAADLTVLSESDEIAPIHPTLVKYQKKEYFLKVVDNTQHAPLKRELQVMKRIEAEGLQNEFRVPLLRGLVHFHDDEKNIMGFIMDAITTPTPLTKMLDTGVDEDKRLKWADEAARMVDVLHQHDIIWGDAKGDNFVVDQNEELWIIDFGGSYTEGWIDEKLKETEEGDEQGVTKVWNGLVDPEQNTVDPDEEGEEEDGGDGDGDVEQEEVDETKALRREVASCKDWEDHYEKTVATRKSSSKKRKASDCGDWESGYEMSLKQLKMEKEDDGLRYCYCNGPDSGRMLACDGEKCERQWFHFGCVGIDEAPKGKWFCEGCKEG</sequence>
<dbReference type="OrthoDB" id="4062651at2759"/>
<dbReference type="GO" id="GO:0005634">
    <property type="term" value="C:nucleus"/>
    <property type="evidence" value="ECO:0007669"/>
    <property type="project" value="UniProtKB-SubCell"/>
</dbReference>
<dbReference type="InterPro" id="IPR011011">
    <property type="entry name" value="Znf_FYVE_PHD"/>
</dbReference>
<dbReference type="SMART" id="SM00249">
    <property type="entry name" value="PHD"/>
    <property type="match status" value="1"/>
</dbReference>
<keyword evidence="3 8" id="KW-0479">Metal-binding</keyword>
<feature type="binding site" evidence="8">
    <location>
        <position position="511"/>
    </location>
    <ligand>
        <name>Zn(2+)</name>
        <dbReference type="ChEBI" id="CHEBI:29105"/>
        <label>2</label>
    </ligand>
</feature>
<dbReference type="InterPro" id="IPR011009">
    <property type="entry name" value="Kinase-like_dom_sf"/>
</dbReference>
<dbReference type="PROSITE" id="PS01359">
    <property type="entry name" value="ZF_PHD_1"/>
    <property type="match status" value="1"/>
</dbReference>
<accession>A0A6A6CZU2</accession>
<dbReference type="Gene3D" id="1.10.510.10">
    <property type="entry name" value="Transferase(Phosphotransferase) domain 1"/>
    <property type="match status" value="1"/>
</dbReference>
<feature type="compositionally biased region" description="Acidic residues" evidence="10">
    <location>
        <begin position="94"/>
        <end position="108"/>
    </location>
</feature>
<evidence type="ECO:0000256" key="6">
    <source>
        <dbReference type="ARBA" id="ARBA00023242"/>
    </source>
</evidence>
<dbReference type="SUPFAM" id="SSF57903">
    <property type="entry name" value="FYVE/PHD zinc finger"/>
    <property type="match status" value="1"/>
</dbReference>
<evidence type="ECO:0000256" key="4">
    <source>
        <dbReference type="ARBA" id="ARBA00022771"/>
    </source>
</evidence>
<feature type="region of interest" description="Disordered" evidence="10">
    <location>
        <begin position="360"/>
        <end position="407"/>
    </location>
</feature>
<feature type="compositionally biased region" description="Basic and acidic residues" evidence="10">
    <location>
        <begin position="49"/>
        <end position="71"/>
    </location>
</feature>
<evidence type="ECO:0000256" key="1">
    <source>
        <dbReference type="ARBA" id="ARBA00004123"/>
    </source>
</evidence>
<organism evidence="12 13">
    <name type="scientific">Zasmidium cellare ATCC 36951</name>
    <dbReference type="NCBI Taxonomy" id="1080233"/>
    <lineage>
        <taxon>Eukaryota</taxon>
        <taxon>Fungi</taxon>
        <taxon>Dikarya</taxon>
        <taxon>Ascomycota</taxon>
        <taxon>Pezizomycotina</taxon>
        <taxon>Dothideomycetes</taxon>
        <taxon>Dothideomycetidae</taxon>
        <taxon>Mycosphaerellales</taxon>
        <taxon>Mycosphaerellaceae</taxon>
        <taxon>Zasmidium</taxon>
    </lineage>
</organism>
<evidence type="ECO:0000259" key="11">
    <source>
        <dbReference type="PROSITE" id="PS50016"/>
    </source>
</evidence>
<feature type="binding site" evidence="8">
    <location>
        <position position="473"/>
    </location>
    <ligand>
        <name>Zn(2+)</name>
        <dbReference type="ChEBI" id="CHEBI:29105"/>
        <label>1</label>
    </ligand>
</feature>
<feature type="site" description="Histone H3K4me3 binding" evidence="7">
    <location>
        <position position="481"/>
    </location>
</feature>
<gene>
    <name evidence="12" type="ORF">M409DRAFT_18528</name>
</gene>
<proteinExistence type="inferred from homology"/>
<feature type="site" description="Histone H3K4me3 binding" evidence="7">
    <location>
        <position position="493"/>
    </location>
</feature>
<dbReference type="InterPro" id="IPR019787">
    <property type="entry name" value="Znf_PHD-finger"/>
</dbReference>
<evidence type="ECO:0000256" key="5">
    <source>
        <dbReference type="ARBA" id="ARBA00022833"/>
    </source>
</evidence>
<evidence type="ECO:0000256" key="2">
    <source>
        <dbReference type="ARBA" id="ARBA00010210"/>
    </source>
</evidence>
<dbReference type="Proteomes" id="UP000799537">
    <property type="component" value="Unassembled WGS sequence"/>
</dbReference>
<feature type="binding site" evidence="8">
    <location>
        <position position="471"/>
    </location>
    <ligand>
        <name>Zn(2+)</name>
        <dbReference type="ChEBI" id="CHEBI:29105"/>
        <label>1</label>
    </ligand>
</feature>
<evidence type="ECO:0000256" key="9">
    <source>
        <dbReference type="PROSITE-ProRule" id="PRU00146"/>
    </source>
</evidence>
<feature type="domain" description="PHD-type" evidence="11">
    <location>
        <begin position="468"/>
        <end position="517"/>
    </location>
</feature>
<feature type="region of interest" description="Disordered" evidence="10">
    <location>
        <begin position="41"/>
        <end position="113"/>
    </location>
</feature>
<dbReference type="EMBL" id="ML993583">
    <property type="protein sequence ID" value="KAF2171412.1"/>
    <property type="molecule type" value="Genomic_DNA"/>
</dbReference>
<dbReference type="PROSITE" id="PS50016">
    <property type="entry name" value="ZF_PHD_2"/>
    <property type="match status" value="1"/>
</dbReference>
<dbReference type="Gene3D" id="3.30.40.10">
    <property type="entry name" value="Zinc/RING finger domain, C3HC4 (zinc finger)"/>
    <property type="match status" value="1"/>
</dbReference>